<comment type="caution">
    <text evidence="3">The sequence shown here is derived from an EMBL/GenBank/DDBJ whole genome shotgun (WGS) entry which is preliminary data.</text>
</comment>
<dbReference type="HOGENOM" id="CLU_612385_0_0_11"/>
<evidence type="ECO:0000256" key="2">
    <source>
        <dbReference type="SAM" id="Phobius"/>
    </source>
</evidence>
<dbReference type="AlphaFoldDB" id="S4MUW5"/>
<dbReference type="PATRIC" id="fig|1283301.3.peg.3376"/>
<evidence type="ECO:0000313" key="3">
    <source>
        <dbReference type="EMBL" id="EPJ39525.1"/>
    </source>
</evidence>
<proteinExistence type="predicted"/>
<feature type="region of interest" description="Disordered" evidence="1">
    <location>
        <begin position="1"/>
        <end position="25"/>
    </location>
</feature>
<sequence length="474" mass="51256">MNQTLCRRSGRNAMLPGTSTSATALDSATRDRTRVLLLFSLSGRLRPRDTALGALVDRYDYGRFASHLMTSQDVLPVPVLDEQVAPRRLRLPHGDHGLGLASLRILVVTTPRGDATLVVDCAFAGETTAGDLAAWLATTCFDRERIELDDRPLLTALTEHLGGRPLALGQNVHQLVFPGGRLQRELLSADEARKAILLNEIVYRGRMPWNPATPYDASLAPHLRNHGVTVSALGRGVSVQAGWAPHVENGLMLVAIGMISALAALQRTRLAAFATMKANEQALTDSPTEIRSLISRLSAGVNELQLDLAFGVEAYVDSLLIPEMVMEAFQSSLRDALGIRDSLENSARMVERLTSVISARSAALDAELAERDDRRDRTVSGLVAAATLIALPPTLLLAFFGVNGTNVDDHRSILDLRAYGTAYALAWLPFVILVLIGYVLLRRISTRSGSLLPAPDDDAVPVPPPRSPSGSRRP</sequence>
<keyword evidence="2" id="KW-0472">Membrane</keyword>
<dbReference type="Proteomes" id="UP000015001">
    <property type="component" value="Unassembled WGS sequence"/>
</dbReference>
<organism evidence="3 4">
    <name type="scientific">Streptomyces afghaniensis 772</name>
    <dbReference type="NCBI Taxonomy" id="1283301"/>
    <lineage>
        <taxon>Bacteria</taxon>
        <taxon>Bacillati</taxon>
        <taxon>Actinomycetota</taxon>
        <taxon>Actinomycetes</taxon>
        <taxon>Kitasatosporales</taxon>
        <taxon>Streptomycetaceae</taxon>
        <taxon>Streptomyces</taxon>
    </lineage>
</organism>
<accession>S4MUW5</accession>
<reference evidence="3 4" key="1">
    <citation type="submission" date="2013-02" db="EMBL/GenBank/DDBJ databases">
        <title>Draft Genome Sequence of Streptomyces afghaniensis, Which Produces Compounds of the Julimycin B-Complex.</title>
        <authorList>
            <person name="Gruening B.A."/>
            <person name="Praeg A."/>
            <person name="Erxleben A."/>
            <person name="Guenther S."/>
            <person name="Fiedler H.-P."/>
            <person name="Goodfellow M."/>
            <person name="Mueller M."/>
        </authorList>
    </citation>
    <scope>NUCLEOTIDE SEQUENCE [LARGE SCALE GENOMIC DNA]</scope>
    <source>
        <strain evidence="3 4">772</strain>
    </source>
</reference>
<evidence type="ECO:0000256" key="1">
    <source>
        <dbReference type="SAM" id="MobiDB-lite"/>
    </source>
</evidence>
<dbReference type="EMBL" id="AOPY01001415">
    <property type="protein sequence ID" value="EPJ39525.1"/>
    <property type="molecule type" value="Genomic_DNA"/>
</dbReference>
<feature type="transmembrane region" description="Helical" evidence="2">
    <location>
        <begin position="422"/>
        <end position="441"/>
    </location>
</feature>
<evidence type="ECO:0000313" key="4">
    <source>
        <dbReference type="Proteomes" id="UP000015001"/>
    </source>
</evidence>
<name>S4MUW5_9ACTN</name>
<keyword evidence="4" id="KW-1185">Reference proteome</keyword>
<gene>
    <name evidence="3" type="ORF">STAFG_3405</name>
</gene>
<keyword evidence="2" id="KW-1133">Transmembrane helix</keyword>
<feature type="transmembrane region" description="Helical" evidence="2">
    <location>
        <begin position="381"/>
        <end position="402"/>
    </location>
</feature>
<feature type="region of interest" description="Disordered" evidence="1">
    <location>
        <begin position="452"/>
        <end position="474"/>
    </location>
</feature>
<protein>
    <submittedName>
        <fullName evidence="3">Uncharacterized protein</fullName>
    </submittedName>
</protein>
<keyword evidence="2" id="KW-0812">Transmembrane</keyword>